<dbReference type="EMBL" id="KI688117">
    <property type="protein sequence ID" value="ETK78979.1"/>
    <property type="molecule type" value="Genomic_DNA"/>
</dbReference>
<organism evidence="2">
    <name type="scientific">Phytophthora nicotianae</name>
    <name type="common">Potato buckeye rot agent</name>
    <name type="synonym">Phytophthora parasitica</name>
    <dbReference type="NCBI Taxonomy" id="4792"/>
    <lineage>
        <taxon>Eukaryota</taxon>
        <taxon>Sar</taxon>
        <taxon>Stramenopiles</taxon>
        <taxon>Oomycota</taxon>
        <taxon>Peronosporomycetes</taxon>
        <taxon>Peronosporales</taxon>
        <taxon>Peronosporaceae</taxon>
        <taxon>Phytophthora</taxon>
    </lineage>
</organism>
<evidence type="ECO:0000256" key="1">
    <source>
        <dbReference type="SAM" id="MobiDB-lite"/>
    </source>
</evidence>
<gene>
    <name evidence="2" type="ORF">L915_15116</name>
</gene>
<evidence type="ECO:0000313" key="2">
    <source>
        <dbReference type="EMBL" id="ETK78979.1"/>
    </source>
</evidence>
<accession>W2G7U0</accession>
<proteinExistence type="predicted"/>
<protein>
    <submittedName>
        <fullName evidence="2">Uncharacterized protein</fullName>
    </submittedName>
</protein>
<reference evidence="2" key="1">
    <citation type="submission" date="2013-11" db="EMBL/GenBank/DDBJ databases">
        <title>The Genome Sequence of Phytophthora parasitica CJ02B3.</title>
        <authorList>
            <consortium name="The Broad Institute Genomics Platform"/>
            <person name="Russ C."/>
            <person name="Tyler B."/>
            <person name="Panabieres F."/>
            <person name="Shan W."/>
            <person name="Tripathy S."/>
            <person name="Grunwald N."/>
            <person name="Machado M."/>
            <person name="Johnson C.S."/>
            <person name="Arredondo F."/>
            <person name="Hong C."/>
            <person name="Coffey M."/>
            <person name="Young S.K."/>
            <person name="Zeng Q."/>
            <person name="Gargeya S."/>
            <person name="Fitzgerald M."/>
            <person name="Abouelleil A."/>
            <person name="Alvarado L."/>
            <person name="Chapman S.B."/>
            <person name="Gainer-Dewar J."/>
            <person name="Goldberg J."/>
            <person name="Griggs A."/>
            <person name="Gujja S."/>
            <person name="Hansen M."/>
            <person name="Howarth C."/>
            <person name="Imamovic A."/>
            <person name="Ireland A."/>
            <person name="Larimer J."/>
            <person name="McCowan C."/>
            <person name="Murphy C."/>
            <person name="Pearson M."/>
            <person name="Poon T.W."/>
            <person name="Priest M."/>
            <person name="Roberts A."/>
            <person name="Saif S."/>
            <person name="Shea T."/>
            <person name="Sykes S."/>
            <person name="Wortman J."/>
            <person name="Nusbaum C."/>
            <person name="Birren B."/>
        </authorList>
    </citation>
    <scope>NUCLEOTIDE SEQUENCE [LARGE SCALE GENOMIC DNA]</scope>
    <source>
        <strain evidence="2">CJ02B3</strain>
    </source>
</reference>
<sequence>QPFIHQKWAASMRAHKGFYNWITTLSPPAVSPRGKLFATEELNGAHDRVTTERWLRDRQGKSLREKWLGLSQSQRDRHLQDVEDPSFNLDDYPQGIQDSRSDPCCYPYRGRSADTPTVLQDAVPIRTAQPSSQARTDRAFGEFIQLHDELTSAVINSALTAELTAMAMAVRENNSQLVAFRAAAVVDCLGGLVGSAVGAESRRKLLSIIHDVSDSMGATRLLLHNGLHTDSEAKETATVTNAAVVEANTALKEFTTNAKKSNSHFRLAYQERQIVRPTATRYLNEFAWINMDGFDDLEGEINEVASRDGNQSDCSLGVESGGSTVIQTRENVDEDPREVDGSADVFISSDGEADDSGKRGGSSAADTVRSKPRACVRKRARTHYYFG</sequence>
<dbReference type="VEuPathDB" id="FungiDB:PPTG_04608"/>
<feature type="region of interest" description="Disordered" evidence="1">
    <location>
        <begin position="347"/>
        <end position="373"/>
    </location>
</feature>
<dbReference type="Proteomes" id="UP000053236">
    <property type="component" value="Unassembled WGS sequence"/>
</dbReference>
<feature type="non-terminal residue" evidence="2">
    <location>
        <position position="1"/>
    </location>
</feature>
<dbReference type="AlphaFoldDB" id="W2G7U0"/>
<name>W2G7U0_PHYNI</name>